<reference evidence="1 2" key="1">
    <citation type="journal article" date="2016" name="Genome Announc.">
        <title>Draft Genome Sequence of the Thermotolerant Cyanobacterium Desertifilum sp. IPPAS B-1220.</title>
        <authorList>
            <person name="Mironov K.S."/>
            <person name="Sinetova M.A."/>
            <person name="Bolatkhan K."/>
            <person name="Zayadan B.K."/>
            <person name="Ustinova V.V."/>
            <person name="Kupriyanova E.V."/>
            <person name="Skrypnik A.N."/>
            <person name="Gogoleva N.E."/>
            <person name="Gogolev Y.V."/>
            <person name="Los D.A."/>
        </authorList>
    </citation>
    <scope>NUCLEOTIDE SEQUENCE [LARGE SCALE GENOMIC DNA]</scope>
    <source>
        <strain evidence="1 2">IPPAS B-1220</strain>
    </source>
</reference>
<dbReference type="EMBL" id="CP182909">
    <property type="protein sequence ID" value="XPM64582.1"/>
    <property type="molecule type" value="Genomic_DNA"/>
</dbReference>
<gene>
    <name evidence="1" type="ORF">BH720_000615</name>
</gene>
<name>A0ACD5GV26_9CYAN</name>
<organism evidence="1 2">
    <name type="scientific">Desertifilum tharense IPPAS B-1220</name>
    <dbReference type="NCBI Taxonomy" id="1781255"/>
    <lineage>
        <taxon>Bacteria</taxon>
        <taxon>Bacillati</taxon>
        <taxon>Cyanobacteriota</taxon>
        <taxon>Cyanophyceae</taxon>
        <taxon>Desertifilales</taxon>
        <taxon>Desertifilaceae</taxon>
        <taxon>Desertifilum</taxon>
    </lineage>
</organism>
<evidence type="ECO:0000313" key="2">
    <source>
        <dbReference type="Proteomes" id="UP000095472"/>
    </source>
</evidence>
<protein>
    <submittedName>
        <fullName evidence="1">Uncharacterized protein</fullName>
    </submittedName>
</protein>
<sequence length="354" mass="39552">MVLILGQSLPKARKIKISHEISLLKNEVPNQISEQIRAYEQTTSELEQRQQELEVLEKEEPKRRALLKQKRLKIQKRITELQSKTQDSFQQSYTASIHVSAVETMIRNRYRDKKDAKEYAAGYLTEQLQGKIETYIKENSNSLKTDIDEFLNTYEEVFLKLPKLNLGSVSIPFDPKGAFIGGLAGAGSVGALAVWAASLGNLGAYILVAKFVSLLSALGISISGGVATVVSFVAAIGGPITLGIGLFAAAIFLGLALFGESWERRLAKKIVSHFEEQRVLHKFLQGSEEYWQDTAKAFEKGADAVEDQFQEYIQHLRELCSNDEISKKKVERILLILGELKAFFAEIPWRGSIS</sequence>
<dbReference type="Proteomes" id="UP000095472">
    <property type="component" value="Chromosome"/>
</dbReference>
<accession>A0ACD5GV26</accession>
<proteinExistence type="predicted"/>
<keyword evidence="2" id="KW-1185">Reference proteome</keyword>
<evidence type="ECO:0000313" key="1">
    <source>
        <dbReference type="EMBL" id="XPM64582.1"/>
    </source>
</evidence>